<sequence length="211" mass="23840">MDSGSLSSSAATIKSQLHFPFQEQFIQRKNSKENLDRFIPNRSTMDFDYSHYMLTEGAKGKENLVMSSPSKDAYRKQLAESLNMNQTKILAFKNKPLVSVDLIPHDINTFPLDKPTAKPRIFIPQSSKRTLHAPDLMDDYDLNFLDWGNANVLAIALGSIMYLWDAVNGSTSELVTVDNENGPIIFVSWAPDGRHFVIGLKNSEVQLWNMN</sequence>
<comment type="function">
    <text evidence="6">Component of the anaphase promoting complex/cyclosome (APC/C), a cell cycle-regulated E3 ubiquitin-protein ligase complex that controls progression through mitosis and the G1 phase of the cell cycle.</text>
</comment>
<dbReference type="GO" id="GO:0005680">
    <property type="term" value="C:anaphase-promoting complex"/>
    <property type="evidence" value="ECO:0007669"/>
    <property type="project" value="TreeGrafter"/>
</dbReference>
<dbReference type="PROSITE" id="PS50294">
    <property type="entry name" value="WD_REPEATS_REGION"/>
    <property type="match status" value="1"/>
</dbReference>
<dbReference type="PANTHER" id="PTHR19918:SF8">
    <property type="entry name" value="FI02843P"/>
    <property type="match status" value="1"/>
</dbReference>
<dbReference type="InterPro" id="IPR033010">
    <property type="entry name" value="Cdc20/Fizzy"/>
</dbReference>
<dbReference type="GO" id="GO:1990757">
    <property type="term" value="F:ubiquitin ligase activator activity"/>
    <property type="evidence" value="ECO:0007669"/>
    <property type="project" value="TreeGrafter"/>
</dbReference>
<dbReference type="GO" id="GO:0051301">
    <property type="term" value="P:cell division"/>
    <property type="evidence" value="ECO:0007669"/>
    <property type="project" value="UniProtKB-KW"/>
</dbReference>
<keyword evidence="4" id="KW-0498">Mitosis</keyword>
<evidence type="ECO:0000256" key="4">
    <source>
        <dbReference type="ARBA" id="ARBA00022776"/>
    </source>
</evidence>
<dbReference type="PANTHER" id="PTHR19918">
    <property type="entry name" value="CELL DIVISION CYCLE 20 CDC20 FIZZY -RELATED"/>
    <property type="match status" value="1"/>
</dbReference>
<keyword evidence="5" id="KW-0131">Cell cycle</keyword>
<keyword evidence="1 7" id="KW-0853">WD repeat</keyword>
<evidence type="ECO:0000256" key="1">
    <source>
        <dbReference type="ARBA" id="ARBA00022574"/>
    </source>
</evidence>
<dbReference type="AlphaFoldDB" id="A0AAN9KK79"/>
<evidence type="ECO:0000313" key="8">
    <source>
        <dbReference type="EMBL" id="KAK7317966.1"/>
    </source>
</evidence>
<feature type="repeat" description="WD" evidence="7">
    <location>
        <begin position="177"/>
        <end position="211"/>
    </location>
</feature>
<dbReference type="InterPro" id="IPR001680">
    <property type="entry name" value="WD40_rpt"/>
</dbReference>
<gene>
    <name evidence="8" type="ORF">RJT34_02626</name>
</gene>
<evidence type="ECO:0000256" key="3">
    <source>
        <dbReference type="ARBA" id="ARBA00022737"/>
    </source>
</evidence>
<reference evidence="8 9" key="1">
    <citation type="submission" date="2024-01" db="EMBL/GenBank/DDBJ databases">
        <title>The genomes of 5 underutilized Papilionoideae crops provide insights into root nodulation and disease resistance.</title>
        <authorList>
            <person name="Yuan L."/>
        </authorList>
    </citation>
    <scope>NUCLEOTIDE SEQUENCE [LARGE SCALE GENOMIC DNA]</scope>
    <source>
        <strain evidence="8">LY-2023</strain>
        <tissue evidence="8">Leaf</tissue>
    </source>
</reference>
<dbReference type="Gene3D" id="2.130.10.10">
    <property type="entry name" value="YVTN repeat-like/Quinoprotein amine dehydrogenase"/>
    <property type="match status" value="1"/>
</dbReference>
<dbReference type="EMBL" id="JAYKXN010000001">
    <property type="protein sequence ID" value="KAK7317966.1"/>
    <property type="molecule type" value="Genomic_DNA"/>
</dbReference>
<keyword evidence="2" id="KW-0132">Cell division</keyword>
<protein>
    <recommendedName>
        <fullName evidence="10">Anaphase-promoting complex subunit 4 WD40 domain-containing protein</fullName>
    </recommendedName>
</protein>
<evidence type="ECO:0000256" key="6">
    <source>
        <dbReference type="ARBA" id="ARBA00023425"/>
    </source>
</evidence>
<evidence type="ECO:0000256" key="5">
    <source>
        <dbReference type="ARBA" id="ARBA00023306"/>
    </source>
</evidence>
<comment type="caution">
    <text evidence="8">The sequence shown here is derived from an EMBL/GenBank/DDBJ whole genome shotgun (WGS) entry which is preliminary data.</text>
</comment>
<dbReference type="InterPro" id="IPR015943">
    <property type="entry name" value="WD40/YVTN_repeat-like_dom_sf"/>
</dbReference>
<dbReference type="PROSITE" id="PS50082">
    <property type="entry name" value="WD_REPEATS_2"/>
    <property type="match status" value="1"/>
</dbReference>
<evidence type="ECO:0000256" key="2">
    <source>
        <dbReference type="ARBA" id="ARBA00022618"/>
    </source>
</evidence>
<organism evidence="8 9">
    <name type="scientific">Clitoria ternatea</name>
    <name type="common">Butterfly pea</name>
    <dbReference type="NCBI Taxonomy" id="43366"/>
    <lineage>
        <taxon>Eukaryota</taxon>
        <taxon>Viridiplantae</taxon>
        <taxon>Streptophyta</taxon>
        <taxon>Embryophyta</taxon>
        <taxon>Tracheophyta</taxon>
        <taxon>Spermatophyta</taxon>
        <taxon>Magnoliopsida</taxon>
        <taxon>eudicotyledons</taxon>
        <taxon>Gunneridae</taxon>
        <taxon>Pentapetalae</taxon>
        <taxon>rosids</taxon>
        <taxon>fabids</taxon>
        <taxon>Fabales</taxon>
        <taxon>Fabaceae</taxon>
        <taxon>Papilionoideae</taxon>
        <taxon>50 kb inversion clade</taxon>
        <taxon>NPAAA clade</taxon>
        <taxon>indigoferoid/millettioid clade</taxon>
        <taxon>Phaseoleae</taxon>
        <taxon>Clitoria</taxon>
    </lineage>
</organism>
<accession>A0AAN9KK79</accession>
<keyword evidence="9" id="KW-1185">Reference proteome</keyword>
<dbReference type="Proteomes" id="UP001359559">
    <property type="component" value="Unassembled WGS sequence"/>
</dbReference>
<evidence type="ECO:0000256" key="7">
    <source>
        <dbReference type="PROSITE-ProRule" id="PRU00221"/>
    </source>
</evidence>
<evidence type="ECO:0008006" key="10">
    <source>
        <dbReference type="Google" id="ProtNLM"/>
    </source>
</evidence>
<dbReference type="GO" id="GO:0010997">
    <property type="term" value="F:anaphase-promoting complex binding"/>
    <property type="evidence" value="ECO:0007669"/>
    <property type="project" value="InterPro"/>
</dbReference>
<dbReference type="InterPro" id="IPR036322">
    <property type="entry name" value="WD40_repeat_dom_sf"/>
</dbReference>
<dbReference type="GO" id="GO:0031145">
    <property type="term" value="P:anaphase-promoting complex-dependent catabolic process"/>
    <property type="evidence" value="ECO:0007669"/>
    <property type="project" value="TreeGrafter"/>
</dbReference>
<dbReference type="GO" id="GO:1905786">
    <property type="term" value="P:positive regulation of anaphase-promoting complex-dependent catabolic process"/>
    <property type="evidence" value="ECO:0007669"/>
    <property type="project" value="TreeGrafter"/>
</dbReference>
<proteinExistence type="predicted"/>
<evidence type="ECO:0000313" key="9">
    <source>
        <dbReference type="Proteomes" id="UP001359559"/>
    </source>
</evidence>
<name>A0AAN9KK79_CLITE</name>
<dbReference type="SUPFAM" id="SSF50978">
    <property type="entry name" value="WD40 repeat-like"/>
    <property type="match status" value="1"/>
</dbReference>
<keyword evidence="3" id="KW-0677">Repeat</keyword>